<evidence type="ECO:0000313" key="2">
    <source>
        <dbReference type="Proteomes" id="UP000694700"/>
    </source>
</evidence>
<dbReference type="Ensembl" id="ENSCCRT00015022053.1">
    <property type="protein sequence ID" value="ENSCCRP00015021277.1"/>
    <property type="gene ID" value="ENSCCRG00015009195.1"/>
</dbReference>
<organism evidence="1 2">
    <name type="scientific">Cyprinus carpio</name>
    <name type="common">Common carp</name>
    <dbReference type="NCBI Taxonomy" id="7962"/>
    <lineage>
        <taxon>Eukaryota</taxon>
        <taxon>Metazoa</taxon>
        <taxon>Chordata</taxon>
        <taxon>Craniata</taxon>
        <taxon>Vertebrata</taxon>
        <taxon>Euteleostomi</taxon>
        <taxon>Actinopterygii</taxon>
        <taxon>Neopterygii</taxon>
        <taxon>Teleostei</taxon>
        <taxon>Ostariophysi</taxon>
        <taxon>Cypriniformes</taxon>
        <taxon>Cyprinidae</taxon>
        <taxon>Cyprininae</taxon>
        <taxon>Cyprinus</taxon>
    </lineage>
</organism>
<dbReference type="Proteomes" id="UP000694700">
    <property type="component" value="Unplaced"/>
</dbReference>
<protein>
    <recommendedName>
        <fullName evidence="3">Endonuclease/exonuclease/phosphatase domain-containing protein</fullName>
    </recommendedName>
</protein>
<dbReference type="SUPFAM" id="SSF56219">
    <property type="entry name" value="DNase I-like"/>
    <property type="match status" value="1"/>
</dbReference>
<dbReference type="PANTHER" id="PTHR31635:SF196">
    <property type="entry name" value="REVERSE TRANSCRIPTASE DOMAIN-CONTAINING PROTEIN-RELATED"/>
    <property type="match status" value="1"/>
</dbReference>
<evidence type="ECO:0008006" key="3">
    <source>
        <dbReference type="Google" id="ProtNLM"/>
    </source>
</evidence>
<dbReference type="Gene3D" id="3.60.10.10">
    <property type="entry name" value="Endonuclease/exonuclease/phosphatase"/>
    <property type="match status" value="2"/>
</dbReference>
<reference evidence="1" key="1">
    <citation type="submission" date="2025-08" db="UniProtKB">
        <authorList>
            <consortium name="Ensembl"/>
        </authorList>
    </citation>
    <scope>IDENTIFICATION</scope>
</reference>
<evidence type="ECO:0000313" key="1">
    <source>
        <dbReference type="Ensembl" id="ENSCCRP00015021277.1"/>
    </source>
</evidence>
<dbReference type="AlphaFoldDB" id="A0A8C1TG05"/>
<dbReference type="PANTHER" id="PTHR31635">
    <property type="entry name" value="REVERSE TRANSCRIPTASE DOMAIN-CONTAINING PROTEIN-RELATED"/>
    <property type="match status" value="1"/>
</dbReference>
<accession>A0A8C1TG05</accession>
<name>A0A8C1TG05_CYPCA</name>
<dbReference type="InterPro" id="IPR036691">
    <property type="entry name" value="Endo/exonu/phosph_ase_sf"/>
</dbReference>
<sequence length="306" mass="35073">MLIQSLNILSLNYIYRKKEDIALIQETHLKQCDVARFQNKNYRLIASSCALNKTKGVCILLNQKISCNVNIIGNDENGRLAFAQQNDFSLVVGGDFNAVLNPSLDKSNSHVIGNSSPTLLKSLLKDLNLVDIWRIQNTTARDYTFFSNRHKTLDFLVEFIWHRTRQKYYFEAERPSHLLALMLKECETKAHFLAINTPEGKIITNPQVINNTFLTFYENLYKSEISDDDATSKHFLDKLELPCLKQTDQDDLEAALELDELHRAAKCLNKGKSPGLDGLPPELYLELWDMVVITHHLTLEKGKRSF</sequence>
<proteinExistence type="predicted"/>